<dbReference type="Proteomes" id="UP000199603">
    <property type="component" value="Unassembled WGS sequence"/>
</dbReference>
<evidence type="ECO:0000313" key="2">
    <source>
        <dbReference type="Proteomes" id="UP000199603"/>
    </source>
</evidence>
<dbReference type="STRING" id="265719.SAMN04488509_107100"/>
<keyword evidence="2" id="KW-1185">Reference proteome</keyword>
<name>A0A1G6XQ61_9GAMM</name>
<dbReference type="SUPFAM" id="SSF117070">
    <property type="entry name" value="LEA14-like"/>
    <property type="match status" value="1"/>
</dbReference>
<evidence type="ECO:0000313" key="1">
    <source>
        <dbReference type="EMBL" id="SDD80344.1"/>
    </source>
</evidence>
<sequence>MLPSPRDAFALAARWMLLAVLAGLVGACASGGPKKRIFPPSASVQELRVLADGRWELQLRVQNFSTVATRFDRVEAELVLGGEPAARIDEVIDDTFPASSAEVIRIELQASASAAEAVRSALDSRRGLGYRLEGHLTTSEPGNRRDRFEFDSALTPMPGLEGVLR</sequence>
<dbReference type="OrthoDB" id="5954188at2"/>
<gene>
    <name evidence="1" type="ORF">SAMN04488509_107100</name>
</gene>
<protein>
    <recommendedName>
        <fullName evidence="3">Late embryogenesis abundant protein</fullName>
    </recommendedName>
</protein>
<organism evidence="1 2">
    <name type="scientific">Aquimonas voraii</name>
    <dbReference type="NCBI Taxonomy" id="265719"/>
    <lineage>
        <taxon>Bacteria</taxon>
        <taxon>Pseudomonadati</taxon>
        <taxon>Pseudomonadota</taxon>
        <taxon>Gammaproteobacteria</taxon>
        <taxon>Lysobacterales</taxon>
        <taxon>Lysobacteraceae</taxon>
        <taxon>Aquimonas</taxon>
    </lineage>
</organism>
<proteinExistence type="predicted"/>
<dbReference type="Gene3D" id="2.60.40.1820">
    <property type="match status" value="1"/>
</dbReference>
<dbReference type="RefSeq" id="WP_143006669.1">
    <property type="nucleotide sequence ID" value="NZ_FNAG01000007.1"/>
</dbReference>
<reference evidence="1 2" key="1">
    <citation type="submission" date="2016-10" db="EMBL/GenBank/DDBJ databases">
        <authorList>
            <person name="de Groot N.N."/>
        </authorList>
    </citation>
    <scope>NUCLEOTIDE SEQUENCE [LARGE SCALE GENOMIC DNA]</scope>
    <source>
        <strain evidence="1 2">DSM 16957</strain>
    </source>
</reference>
<accession>A0A1G6XQ61</accession>
<dbReference type="AlphaFoldDB" id="A0A1G6XQ61"/>
<dbReference type="PROSITE" id="PS51257">
    <property type="entry name" value="PROKAR_LIPOPROTEIN"/>
    <property type="match status" value="1"/>
</dbReference>
<dbReference type="EMBL" id="FNAG01000007">
    <property type="protein sequence ID" value="SDD80344.1"/>
    <property type="molecule type" value="Genomic_DNA"/>
</dbReference>
<evidence type="ECO:0008006" key="3">
    <source>
        <dbReference type="Google" id="ProtNLM"/>
    </source>
</evidence>